<dbReference type="PANTHER" id="PTHR43004">
    <property type="entry name" value="TRK SYSTEM POTASSIUM UPTAKE PROTEIN"/>
    <property type="match status" value="1"/>
</dbReference>
<protein>
    <submittedName>
        <fullName evidence="5">FAD-dependent monooxygenase</fullName>
    </submittedName>
</protein>
<dbReference type="InterPro" id="IPR050641">
    <property type="entry name" value="RIFMO-like"/>
</dbReference>
<keyword evidence="5" id="KW-0503">Monooxygenase</keyword>
<dbReference type="PANTHER" id="PTHR43004:SF19">
    <property type="entry name" value="BINDING MONOOXYGENASE, PUTATIVE (JCVI)-RELATED"/>
    <property type="match status" value="1"/>
</dbReference>
<dbReference type="SUPFAM" id="SSF51905">
    <property type="entry name" value="FAD/NAD(P)-binding domain"/>
    <property type="match status" value="1"/>
</dbReference>
<dbReference type="GO" id="GO:0016709">
    <property type="term" value="F:oxidoreductase activity, acting on paired donors, with incorporation or reduction of molecular oxygen, NAD(P)H as one donor, and incorporation of one atom of oxygen"/>
    <property type="evidence" value="ECO:0007669"/>
    <property type="project" value="UniProtKB-ARBA"/>
</dbReference>
<gene>
    <name evidence="5" type="ORF">HZU40_12090</name>
</gene>
<name>A0A7G8PKP6_9MYCO</name>
<reference evidence="5 6" key="1">
    <citation type="submission" date="2020-07" db="EMBL/GenBank/DDBJ databases">
        <title>Draft genome sequence of four isobutane-metabolizing strains capable of cometabolically degrading diverse ether contaminants.</title>
        <authorList>
            <person name="Chen W."/>
            <person name="Faulkner N."/>
            <person name="Smith C."/>
            <person name="Hyman M."/>
        </authorList>
    </citation>
    <scope>NUCLEOTIDE SEQUENCE [LARGE SCALE GENOMIC DNA]</scope>
    <source>
        <strain evidence="5 6">2A</strain>
    </source>
</reference>
<evidence type="ECO:0000256" key="1">
    <source>
        <dbReference type="ARBA" id="ARBA00001974"/>
    </source>
</evidence>
<dbReference type="Pfam" id="PF21274">
    <property type="entry name" value="Rng_hyd_C"/>
    <property type="match status" value="1"/>
</dbReference>
<evidence type="ECO:0000259" key="4">
    <source>
        <dbReference type="Pfam" id="PF01494"/>
    </source>
</evidence>
<accession>A0A7G8PKP6</accession>
<dbReference type="InterPro" id="IPR002938">
    <property type="entry name" value="FAD-bd"/>
</dbReference>
<dbReference type="InterPro" id="IPR036188">
    <property type="entry name" value="FAD/NAD-bd_sf"/>
</dbReference>
<organism evidence="5 6">
    <name type="scientific">Mycolicibacterium fluoranthenivorans</name>
    <dbReference type="NCBI Taxonomy" id="258505"/>
    <lineage>
        <taxon>Bacteria</taxon>
        <taxon>Bacillati</taxon>
        <taxon>Actinomycetota</taxon>
        <taxon>Actinomycetes</taxon>
        <taxon>Mycobacteriales</taxon>
        <taxon>Mycobacteriaceae</taxon>
        <taxon>Mycolicibacterium</taxon>
    </lineage>
</organism>
<evidence type="ECO:0000313" key="5">
    <source>
        <dbReference type="EMBL" id="QNJ94912.1"/>
    </source>
</evidence>
<proteinExistence type="predicted"/>
<evidence type="ECO:0000256" key="3">
    <source>
        <dbReference type="ARBA" id="ARBA00022827"/>
    </source>
</evidence>
<evidence type="ECO:0000256" key="2">
    <source>
        <dbReference type="ARBA" id="ARBA00022630"/>
    </source>
</evidence>
<comment type="cofactor">
    <cofactor evidence="1">
        <name>FAD</name>
        <dbReference type="ChEBI" id="CHEBI:57692"/>
    </cofactor>
</comment>
<dbReference type="AlphaFoldDB" id="A0A7G8PKP6"/>
<dbReference type="EMBL" id="CP059894">
    <property type="protein sequence ID" value="QNJ94912.1"/>
    <property type="molecule type" value="Genomic_DNA"/>
</dbReference>
<dbReference type="Gene3D" id="3.40.30.120">
    <property type="match status" value="1"/>
</dbReference>
<dbReference type="GO" id="GO:0071949">
    <property type="term" value="F:FAD binding"/>
    <property type="evidence" value="ECO:0007669"/>
    <property type="project" value="InterPro"/>
</dbReference>
<feature type="domain" description="FAD-binding" evidence="4">
    <location>
        <begin position="4"/>
        <end position="356"/>
    </location>
</feature>
<dbReference type="Pfam" id="PF01494">
    <property type="entry name" value="FAD_binding_3"/>
    <property type="match status" value="1"/>
</dbReference>
<keyword evidence="3" id="KW-0274">FAD</keyword>
<sequence>MTEQVVIAGAGPNGLMLACELALAGIQSVVLDRLPGPSAEPKANGLVGQVIRQLDMRGLFHLFGGDDGPPKPAYGWMFAGISLGFLGLADNPMYALLLPQPRLVRLLERRARDLGVDIRWGHELVDFRTDEHAVHVAVRAGDRTDELVAEYLVGADGGRSMVRKNLGIGFVGHTSDIVSRIAHVYLPDELLVPGRGYELPGFGLLPFGNSRFENGSIVVFPLEPDRPMIGTIEYGWTVGSQEGPISLDELRDSLRRILGVDVPVQPPRKPGAHALRRLDGINSRQAERYRVGRVLLLGDAAHVHSPMGGPGLNLGLQDAVNLGWKLADVIAGRAADGLLDTYQSERHPVGERVMMHSMAQLALAAPGPEVGALRTLFGELAAKPEVAGHLAHLLAGSDVRYDVGDDHPLAGRLVPDLTLDDGRRIADLLHEARPVVLDLSGGVLDVAGFPDRVNVVTGACRHAPAALLIRPDGYVAWAADSVDAPAVSGLRAALARWCGQPSVARMPTVT</sequence>
<dbReference type="Gene3D" id="3.50.50.60">
    <property type="entry name" value="FAD/NAD(P)-binding domain"/>
    <property type="match status" value="1"/>
</dbReference>
<dbReference type="Gene3D" id="3.30.70.2450">
    <property type="match status" value="1"/>
</dbReference>
<dbReference type="PRINTS" id="PR00420">
    <property type="entry name" value="RNGMNOXGNASE"/>
</dbReference>
<dbReference type="RefSeq" id="WP_187098507.1">
    <property type="nucleotide sequence ID" value="NZ_CP059894.1"/>
</dbReference>
<keyword evidence="5" id="KW-0560">Oxidoreductase</keyword>
<dbReference type="KEGG" id="mflu:HZU40_12090"/>
<evidence type="ECO:0000313" key="6">
    <source>
        <dbReference type="Proteomes" id="UP000515498"/>
    </source>
</evidence>
<dbReference type="Proteomes" id="UP000515498">
    <property type="component" value="Chromosome"/>
</dbReference>
<keyword evidence="2" id="KW-0285">Flavoprotein</keyword>